<feature type="domain" description="Tryptophan synthase beta chain-like PALP" evidence="3">
    <location>
        <begin position="3"/>
        <end position="285"/>
    </location>
</feature>
<gene>
    <name evidence="4" type="ORF">HJ588_02190</name>
</gene>
<evidence type="ECO:0000259" key="3">
    <source>
        <dbReference type="Pfam" id="PF00291"/>
    </source>
</evidence>
<protein>
    <submittedName>
        <fullName evidence="4">Cysteine synthase family protein</fullName>
    </submittedName>
</protein>
<organism evidence="4 5">
    <name type="scientific">Flexivirga aerilata</name>
    <dbReference type="NCBI Taxonomy" id="1656889"/>
    <lineage>
        <taxon>Bacteria</taxon>
        <taxon>Bacillati</taxon>
        <taxon>Actinomycetota</taxon>
        <taxon>Actinomycetes</taxon>
        <taxon>Micrococcales</taxon>
        <taxon>Dermacoccaceae</taxon>
        <taxon>Flexivirga</taxon>
    </lineage>
</organism>
<dbReference type="InterPro" id="IPR036052">
    <property type="entry name" value="TrpB-like_PALP_sf"/>
</dbReference>
<dbReference type="Gene3D" id="3.40.50.1100">
    <property type="match status" value="2"/>
</dbReference>
<dbReference type="PANTHER" id="PTHR10314">
    <property type="entry name" value="CYSTATHIONINE BETA-SYNTHASE"/>
    <property type="match status" value="1"/>
</dbReference>
<dbReference type="GO" id="GO:1901605">
    <property type="term" value="P:alpha-amino acid metabolic process"/>
    <property type="evidence" value="ECO:0007669"/>
    <property type="project" value="UniProtKB-ARBA"/>
</dbReference>
<evidence type="ECO:0000256" key="1">
    <source>
        <dbReference type="ARBA" id="ARBA00001933"/>
    </source>
</evidence>
<proteinExistence type="predicted"/>
<dbReference type="Proteomes" id="UP000557772">
    <property type="component" value="Unassembled WGS sequence"/>
</dbReference>
<dbReference type="CDD" id="cd01561">
    <property type="entry name" value="CBS_like"/>
    <property type="match status" value="1"/>
</dbReference>
<sequence length="306" mass="31996">MSTPIIDLTELFGLSGRGDAPGRLLGKLETANHTGSVKDRPVERMLRDPRVAGAHTLVEATGGNTGISLAVAGSMLGKRVIVTMSRKMSPGKVRQMEEAGAEVILCPLVGLDSPANFINVARQLGEAEGHWYVDQFNNPANVEAHYETTGPELLEQVRDLDAFVAGAGTGGTLTGAGRALKERNPGIDVVLADPAGSTLGPHLRGEETEPAPYLVEGIGGDFLPPLLDFGVLDTAYQVDDAEAAAHLRTLAAAAIDVGSSSGTTVGAALAYLRDHPGATVCALLADSGDRYAETWRNQAWLTDHGL</sequence>
<comment type="cofactor">
    <cofactor evidence="1">
        <name>pyridoxal 5'-phosphate</name>
        <dbReference type="ChEBI" id="CHEBI:597326"/>
    </cofactor>
</comment>
<dbReference type="RefSeq" id="WP_171151525.1">
    <property type="nucleotide sequence ID" value="NZ_JABENB010000001.1"/>
</dbReference>
<dbReference type="InterPro" id="IPR050214">
    <property type="entry name" value="Cys_Synth/Cystath_Beta-Synth"/>
</dbReference>
<dbReference type="InterPro" id="IPR001926">
    <property type="entry name" value="TrpB-like_PALP"/>
</dbReference>
<dbReference type="EMBL" id="JABENB010000001">
    <property type="protein sequence ID" value="NNG38084.1"/>
    <property type="molecule type" value="Genomic_DNA"/>
</dbReference>
<evidence type="ECO:0000313" key="5">
    <source>
        <dbReference type="Proteomes" id="UP000557772"/>
    </source>
</evidence>
<accession>A0A849AAY5</accession>
<keyword evidence="5" id="KW-1185">Reference proteome</keyword>
<evidence type="ECO:0000256" key="2">
    <source>
        <dbReference type="ARBA" id="ARBA00022898"/>
    </source>
</evidence>
<keyword evidence="2" id="KW-0663">Pyridoxal phosphate</keyword>
<dbReference type="AlphaFoldDB" id="A0A849AAY5"/>
<dbReference type="SUPFAM" id="SSF53686">
    <property type="entry name" value="Tryptophan synthase beta subunit-like PLP-dependent enzymes"/>
    <property type="match status" value="1"/>
</dbReference>
<evidence type="ECO:0000313" key="4">
    <source>
        <dbReference type="EMBL" id="NNG38084.1"/>
    </source>
</evidence>
<name>A0A849AAY5_9MICO</name>
<reference evidence="4 5" key="1">
    <citation type="submission" date="2020-05" db="EMBL/GenBank/DDBJ databases">
        <title>Flexivirga sp. ID2601S isolated from air conditioner.</title>
        <authorList>
            <person name="Kim D.H."/>
        </authorList>
    </citation>
    <scope>NUCLEOTIDE SEQUENCE [LARGE SCALE GENOMIC DNA]</scope>
    <source>
        <strain evidence="4 5">ID2601S</strain>
    </source>
</reference>
<dbReference type="Pfam" id="PF00291">
    <property type="entry name" value="PALP"/>
    <property type="match status" value="1"/>
</dbReference>
<comment type="caution">
    <text evidence="4">The sequence shown here is derived from an EMBL/GenBank/DDBJ whole genome shotgun (WGS) entry which is preliminary data.</text>
</comment>